<comment type="caution">
    <text evidence="3">The sequence shown here is derived from an EMBL/GenBank/DDBJ whole genome shotgun (WGS) entry which is preliminary data.</text>
</comment>
<dbReference type="EMBL" id="VUNS01000020">
    <property type="protein sequence ID" value="MST98583.1"/>
    <property type="molecule type" value="Genomic_DNA"/>
</dbReference>
<dbReference type="RefSeq" id="WP_154419519.1">
    <property type="nucleotide sequence ID" value="NZ_VUNS01000020.1"/>
</dbReference>
<feature type="chain" id="PRO_5032290886" evidence="2">
    <location>
        <begin position="26"/>
        <end position="127"/>
    </location>
</feature>
<evidence type="ECO:0000256" key="1">
    <source>
        <dbReference type="SAM" id="MobiDB-lite"/>
    </source>
</evidence>
<evidence type="ECO:0000313" key="3">
    <source>
        <dbReference type="EMBL" id="MST98583.1"/>
    </source>
</evidence>
<protein>
    <submittedName>
        <fullName evidence="3">Uncharacterized protein</fullName>
    </submittedName>
</protein>
<sequence>MKVSLGICGALAALLLCGGCSTFRALFDEDPAVTQQKREKAKQRREARKRSGEEESDIFSVFSPRKRNDSLFLSSSLTPEERAVLEKSEAASKRIEDDEIKAIRRENRERSEKGSDFVFGKGLRDWL</sequence>
<evidence type="ECO:0000256" key="2">
    <source>
        <dbReference type="SAM" id="SignalP"/>
    </source>
</evidence>
<gene>
    <name evidence="3" type="ORF">FYJ85_16210</name>
</gene>
<proteinExistence type="predicted"/>
<reference evidence="3 4" key="1">
    <citation type="submission" date="2019-08" db="EMBL/GenBank/DDBJ databases">
        <title>In-depth cultivation of the pig gut microbiome towards novel bacterial diversity and tailored functional studies.</title>
        <authorList>
            <person name="Wylensek D."/>
            <person name="Hitch T.C.A."/>
            <person name="Clavel T."/>
        </authorList>
    </citation>
    <scope>NUCLEOTIDE SEQUENCE [LARGE SCALE GENOMIC DNA]</scope>
    <source>
        <strain evidence="3 4">BBE-744-WT-12</strain>
    </source>
</reference>
<dbReference type="AlphaFoldDB" id="A0A844G601"/>
<keyword evidence="2" id="KW-0732">Signal</keyword>
<keyword evidence="4" id="KW-1185">Reference proteome</keyword>
<evidence type="ECO:0000313" key="4">
    <source>
        <dbReference type="Proteomes" id="UP000435649"/>
    </source>
</evidence>
<organism evidence="3 4">
    <name type="scientific">Victivallis lenta</name>
    <dbReference type="NCBI Taxonomy" id="2606640"/>
    <lineage>
        <taxon>Bacteria</taxon>
        <taxon>Pseudomonadati</taxon>
        <taxon>Lentisphaerota</taxon>
        <taxon>Lentisphaeria</taxon>
        <taxon>Victivallales</taxon>
        <taxon>Victivallaceae</taxon>
        <taxon>Victivallis</taxon>
    </lineage>
</organism>
<name>A0A844G601_9BACT</name>
<dbReference type="Proteomes" id="UP000435649">
    <property type="component" value="Unassembled WGS sequence"/>
</dbReference>
<accession>A0A844G601</accession>
<feature type="signal peptide" evidence="2">
    <location>
        <begin position="1"/>
        <end position="25"/>
    </location>
</feature>
<feature type="compositionally biased region" description="Basic residues" evidence="1">
    <location>
        <begin position="39"/>
        <end position="48"/>
    </location>
</feature>
<feature type="region of interest" description="Disordered" evidence="1">
    <location>
        <begin position="33"/>
        <end position="57"/>
    </location>
</feature>